<keyword evidence="1" id="KW-0645">Protease</keyword>
<evidence type="ECO:0000259" key="3">
    <source>
        <dbReference type="PROSITE" id="PS50175"/>
    </source>
</evidence>
<dbReference type="PROSITE" id="PS00141">
    <property type="entry name" value="ASP_PROTEASE"/>
    <property type="match status" value="1"/>
</dbReference>
<dbReference type="PROSITE" id="PS50175">
    <property type="entry name" value="ASP_PROT_RETROV"/>
    <property type="match status" value="1"/>
</dbReference>
<feature type="domain" description="Peptidase A2" evidence="3">
    <location>
        <begin position="43"/>
        <end position="58"/>
    </location>
</feature>
<sequence length="160" mass="17797">MYLKSIEVQDQIPIKGFTIEDKIHCTFPIGIMEVCIGEVTNKFNALVDTGAELSIIPEEGSMKEGLLMRDFHMRLKVIGGHRTAIVGLSENTSLLLPSGYKRRINCVIAQGDLHTVIGIPFLSEKGIRTEHPQKQGEIISYKESDGRRLCIQICTPESSL</sequence>
<gene>
    <name evidence="4" type="ORF">O181_043926</name>
</gene>
<dbReference type="SUPFAM" id="SSF50630">
    <property type="entry name" value="Acid proteases"/>
    <property type="match status" value="1"/>
</dbReference>
<comment type="caution">
    <text evidence="4">The sequence shown here is derived from an EMBL/GenBank/DDBJ whole genome shotgun (WGS) entry which is preliminary data.</text>
</comment>
<accession>A0A9Q3DHK5</accession>
<evidence type="ECO:0000256" key="1">
    <source>
        <dbReference type="ARBA" id="ARBA00022750"/>
    </source>
</evidence>
<dbReference type="Proteomes" id="UP000765509">
    <property type="component" value="Unassembled WGS sequence"/>
</dbReference>
<dbReference type="GO" id="GO:0004190">
    <property type="term" value="F:aspartic-type endopeptidase activity"/>
    <property type="evidence" value="ECO:0007669"/>
    <property type="project" value="UniProtKB-KW"/>
</dbReference>
<reference evidence="4" key="1">
    <citation type="submission" date="2021-03" db="EMBL/GenBank/DDBJ databases">
        <title>Draft genome sequence of rust myrtle Austropuccinia psidii MF-1, a brazilian biotype.</title>
        <authorList>
            <person name="Quecine M.C."/>
            <person name="Pachon D.M.R."/>
            <person name="Bonatelli M.L."/>
            <person name="Correr F.H."/>
            <person name="Franceschini L.M."/>
            <person name="Leite T.F."/>
            <person name="Margarido G.R.A."/>
            <person name="Almeida C.A."/>
            <person name="Ferrarezi J.A."/>
            <person name="Labate C.A."/>
        </authorList>
    </citation>
    <scope>NUCLEOTIDE SEQUENCE</scope>
    <source>
        <strain evidence="4">MF-1</strain>
    </source>
</reference>
<dbReference type="OrthoDB" id="5535068at2759"/>
<dbReference type="EMBL" id="AVOT02017793">
    <property type="protein sequence ID" value="MBW0504211.1"/>
    <property type="molecule type" value="Genomic_DNA"/>
</dbReference>
<keyword evidence="5" id="KW-1185">Reference proteome</keyword>
<protein>
    <recommendedName>
        <fullName evidence="3">Peptidase A2 domain-containing protein</fullName>
    </recommendedName>
</protein>
<evidence type="ECO:0000313" key="5">
    <source>
        <dbReference type="Proteomes" id="UP000765509"/>
    </source>
</evidence>
<keyword evidence="2" id="KW-0378">Hydrolase</keyword>
<name>A0A9Q3DHK5_9BASI</name>
<proteinExistence type="predicted"/>
<keyword evidence="1" id="KW-0064">Aspartyl protease</keyword>
<evidence type="ECO:0000256" key="2">
    <source>
        <dbReference type="ARBA" id="ARBA00022801"/>
    </source>
</evidence>
<evidence type="ECO:0000313" key="4">
    <source>
        <dbReference type="EMBL" id="MBW0504211.1"/>
    </source>
</evidence>
<dbReference type="Gene3D" id="2.40.70.10">
    <property type="entry name" value="Acid Proteases"/>
    <property type="match status" value="1"/>
</dbReference>
<dbReference type="GO" id="GO:0006508">
    <property type="term" value="P:proteolysis"/>
    <property type="evidence" value="ECO:0007669"/>
    <property type="project" value="InterPro"/>
</dbReference>
<organism evidence="4 5">
    <name type="scientific">Austropuccinia psidii MF-1</name>
    <dbReference type="NCBI Taxonomy" id="1389203"/>
    <lineage>
        <taxon>Eukaryota</taxon>
        <taxon>Fungi</taxon>
        <taxon>Dikarya</taxon>
        <taxon>Basidiomycota</taxon>
        <taxon>Pucciniomycotina</taxon>
        <taxon>Pucciniomycetes</taxon>
        <taxon>Pucciniales</taxon>
        <taxon>Sphaerophragmiaceae</taxon>
        <taxon>Austropuccinia</taxon>
    </lineage>
</organism>
<dbReference type="InterPro" id="IPR001969">
    <property type="entry name" value="Aspartic_peptidase_AS"/>
</dbReference>
<dbReference type="InterPro" id="IPR021109">
    <property type="entry name" value="Peptidase_aspartic_dom_sf"/>
</dbReference>
<dbReference type="InterPro" id="IPR001995">
    <property type="entry name" value="Peptidase_A2_cat"/>
</dbReference>
<dbReference type="AlphaFoldDB" id="A0A9Q3DHK5"/>